<dbReference type="Proteomes" id="UP000440096">
    <property type="component" value="Unassembled WGS sequence"/>
</dbReference>
<keyword evidence="1" id="KW-0472">Membrane</keyword>
<evidence type="ECO:0000313" key="3">
    <source>
        <dbReference type="Proteomes" id="UP000440096"/>
    </source>
</evidence>
<dbReference type="RefSeq" id="WP_154760582.1">
    <property type="nucleotide sequence ID" value="NZ_WMBA01000069.1"/>
</dbReference>
<keyword evidence="3" id="KW-1185">Reference proteome</keyword>
<comment type="caution">
    <text evidence="2">The sequence shown here is derived from an EMBL/GenBank/DDBJ whole genome shotgun (WGS) entry which is preliminary data.</text>
</comment>
<dbReference type="OrthoDB" id="5150226at2"/>
<keyword evidence="1" id="KW-0812">Transmembrane</keyword>
<name>A0A6N7Z9T9_9PSEU</name>
<reference evidence="2 3" key="1">
    <citation type="submission" date="2019-11" db="EMBL/GenBank/DDBJ databases">
        <title>Draft genome of Amycolatopsis RM579.</title>
        <authorList>
            <person name="Duangmal K."/>
            <person name="Mingma R."/>
        </authorList>
    </citation>
    <scope>NUCLEOTIDE SEQUENCE [LARGE SCALE GENOMIC DNA]</scope>
    <source>
        <strain evidence="2 3">RM579</strain>
    </source>
</reference>
<evidence type="ECO:0000256" key="1">
    <source>
        <dbReference type="SAM" id="Phobius"/>
    </source>
</evidence>
<dbReference type="EMBL" id="WMBA01000069">
    <property type="protein sequence ID" value="MTD58501.1"/>
    <property type="molecule type" value="Genomic_DNA"/>
</dbReference>
<accession>A0A6N7Z9T9</accession>
<dbReference type="InterPro" id="IPR027417">
    <property type="entry name" value="P-loop_NTPase"/>
</dbReference>
<sequence length="746" mass="80654">MTDELVDERAPADDGVMRLISVELPGVVDDVLAQPRIQQSCAELQLDPAELRARLLAESDALLSPTNAEISAYRDAVRELGTITPAEATVGDRRAPYEFILLLTAPAIVLGGAALLGAIYGGGLPLAGKIGLTVLVAASSVPLYFGLSIGALLNVLDSPRSGRTSSLDSRAARRTARVGAWAITAVGTFAFWSSFVRLVTAQGAVVAVVIAVLAIGLQMLSISGNRTPGKHAQWAQVRAKATVALDHWREAARQAVEPAVSRLISTLAAPSYDVRLTVRDASRLGVMASTDLAVETVATQHFQRVLAGMQAGAVGIAGPRGVGKTTLLEAHREGRLLPPGREHLLVRVDAPIGYEGRDFALHVYAVACQSVIGYKNTRRPLRKRVFRRRPRAEKEWLAHVEEAVRKLEKIRYLQTKTTGWSGKLTMSAGDVTATRSTAKARQPLTYPEIIAELREFLEETARVLAATNPSAAATPLVVAVDELDKIATAEHAHRFVNELKALFGVPWCHFVLSVSEDALISFERRGFAVRDAFDSAFDEIIRVEQLTLPESRKMLSSRLIGLSEPFVCFAHCFSGGLPRDLIRVARAMMDIAHATPAPSLNPVCLALTGTAIQQAARLAQRELRPAGHAGSVVDLVRLADGPALARQSPGELLATVEKLAAATDEPDEVAGVRLELVTFLYFALTVREVFHDGLTKDQIIRASAETWPGSFQTLGRARQAFGDNMMQAWLLVDQFRAAWNLPVVKR</sequence>
<proteinExistence type="predicted"/>
<dbReference type="Gene3D" id="3.40.50.300">
    <property type="entry name" value="P-loop containing nucleotide triphosphate hydrolases"/>
    <property type="match status" value="1"/>
</dbReference>
<dbReference type="SUPFAM" id="SSF52540">
    <property type="entry name" value="P-loop containing nucleoside triphosphate hydrolases"/>
    <property type="match status" value="1"/>
</dbReference>
<feature type="transmembrane region" description="Helical" evidence="1">
    <location>
        <begin position="132"/>
        <end position="156"/>
    </location>
</feature>
<dbReference type="AlphaFoldDB" id="A0A6N7Z9T9"/>
<protein>
    <recommendedName>
        <fullName evidence="4">KAP NTPase domain-containing protein</fullName>
    </recommendedName>
</protein>
<evidence type="ECO:0008006" key="4">
    <source>
        <dbReference type="Google" id="ProtNLM"/>
    </source>
</evidence>
<feature type="transmembrane region" description="Helical" evidence="1">
    <location>
        <begin position="176"/>
        <end position="195"/>
    </location>
</feature>
<keyword evidence="1" id="KW-1133">Transmembrane helix</keyword>
<gene>
    <name evidence="2" type="ORF">GKO32_31645</name>
</gene>
<organism evidence="2 3">
    <name type="scientific">Amycolatopsis pithecellobii</name>
    <dbReference type="NCBI Taxonomy" id="664692"/>
    <lineage>
        <taxon>Bacteria</taxon>
        <taxon>Bacillati</taxon>
        <taxon>Actinomycetota</taxon>
        <taxon>Actinomycetes</taxon>
        <taxon>Pseudonocardiales</taxon>
        <taxon>Pseudonocardiaceae</taxon>
        <taxon>Amycolatopsis</taxon>
    </lineage>
</organism>
<evidence type="ECO:0000313" key="2">
    <source>
        <dbReference type="EMBL" id="MTD58501.1"/>
    </source>
</evidence>
<feature type="transmembrane region" description="Helical" evidence="1">
    <location>
        <begin position="99"/>
        <end position="120"/>
    </location>
</feature>
<feature type="transmembrane region" description="Helical" evidence="1">
    <location>
        <begin position="201"/>
        <end position="220"/>
    </location>
</feature>